<dbReference type="STRING" id="526218.Sterm_1745"/>
<dbReference type="Gene3D" id="3.90.1530.10">
    <property type="entry name" value="Conserved hypothetical protein from pyrococcus furiosus pfu- 392566-001, ParB domain"/>
    <property type="match status" value="1"/>
</dbReference>
<proteinExistence type="predicted"/>
<reference evidence="1 2" key="2">
    <citation type="journal article" date="2010" name="Stand. Genomic Sci.">
        <title>Complete genome sequence of Sebaldella termitidis type strain (NCTC 11300).</title>
        <authorList>
            <person name="Harmon-Smith M."/>
            <person name="Celia L."/>
            <person name="Chertkov O."/>
            <person name="Lapidus A."/>
            <person name="Copeland A."/>
            <person name="Glavina Del Rio T."/>
            <person name="Nolan M."/>
            <person name="Lucas S."/>
            <person name="Tice H."/>
            <person name="Cheng J.F."/>
            <person name="Han C."/>
            <person name="Detter J.C."/>
            <person name="Bruce D."/>
            <person name="Goodwin L."/>
            <person name="Pitluck S."/>
            <person name="Pati A."/>
            <person name="Liolios K."/>
            <person name="Ivanova N."/>
            <person name="Mavromatis K."/>
            <person name="Mikhailova N."/>
            <person name="Chen A."/>
            <person name="Palaniappan K."/>
            <person name="Land M."/>
            <person name="Hauser L."/>
            <person name="Chang Y.J."/>
            <person name="Jeffries C.D."/>
            <person name="Brettin T."/>
            <person name="Goker M."/>
            <person name="Beck B."/>
            <person name="Bristow J."/>
            <person name="Eisen J.A."/>
            <person name="Markowitz V."/>
            <person name="Hugenholtz P."/>
            <person name="Kyrpides N.C."/>
            <person name="Klenk H.P."/>
            <person name="Chen F."/>
        </authorList>
    </citation>
    <scope>NUCLEOTIDE SEQUENCE [LARGE SCALE GENOMIC DNA]</scope>
    <source>
        <strain evidence="2">ATCC 33386 / NCTC 11300</strain>
    </source>
</reference>
<evidence type="ECO:0008006" key="3">
    <source>
        <dbReference type="Google" id="ProtNLM"/>
    </source>
</evidence>
<dbReference type="EMBL" id="CP001739">
    <property type="protein sequence ID" value="ACZ08603.1"/>
    <property type="molecule type" value="Genomic_DNA"/>
</dbReference>
<evidence type="ECO:0000313" key="2">
    <source>
        <dbReference type="Proteomes" id="UP000000845"/>
    </source>
</evidence>
<sequence length="637" mass="76288">MDLYNENLQREAENAYKKFIKSSKGLFGINKQKSGLESFKSIQKQEQAYNSSVLGIRDVRLEQIEGSVEKYKDFDKNFVPKNEVIKERWTKIYVACMKEESLPPVILYKIKDTYYVYDGNHRVSVAKFLNFPTIEAEVTEFLPSGEDTEDLVYRERFIFEKETDIQDIIFTEHGKYERLDTEIKSYKEFLEEKKALECTYKEAARYWYRDIFKSITGILESNSMTEYYEGFNINDLFIFVLDHKYFISREKQGDQGYLYAVIDFVNMVKTNEDISLANKCIIPDERRKDFLKLRKTDREMKLPRERIEGNEILLKITGIDFEYNDFTYEMIENFRKIYKIETFANAVKKWYEEVYIHILKYFLIKVKKLPEKYSRYLKLFTGNDKRIFESIYNFRRLHYYYGDKGEERLVDWKNTILNYIVEIYINIIDGIAESSVSYAKAIDVYYTVEKEYFYLLKNEKILASEKKNLNYSKIKEVESIFSLNWFGKKFRTDNVSEILTDERYDEFQKKFTSKKNLQKFEKIYYKYDGINIYSTFSKLEKAMKITGEKEFIFDLERNMKTLSGTGYVVKNYKTIEILRSFDKEKENMSFLDFYAKILDHGVSASPDFLFLNILDIALDYLNNCKNIESCVEEQTYI</sequence>
<name>D1AIL9_SEBTE</name>
<dbReference type="HOGENOM" id="CLU_484590_0_0_0"/>
<reference evidence="2" key="1">
    <citation type="submission" date="2009-09" db="EMBL/GenBank/DDBJ databases">
        <title>The complete chromosome of Sebaldella termitidis ATCC 33386.</title>
        <authorList>
            <consortium name="US DOE Joint Genome Institute (JGI-PGF)"/>
            <person name="Lucas S."/>
            <person name="Copeland A."/>
            <person name="Lapidus A."/>
            <person name="Glavina del Rio T."/>
            <person name="Dalin E."/>
            <person name="Tice H."/>
            <person name="Bruce D."/>
            <person name="Goodwin L."/>
            <person name="Pitluck S."/>
            <person name="Kyrpides N."/>
            <person name="Mavromatis K."/>
            <person name="Ivanova N."/>
            <person name="Mikhailova N."/>
            <person name="Sims D."/>
            <person name="Meincke L."/>
            <person name="Brettin T."/>
            <person name="Detter J.C."/>
            <person name="Han C."/>
            <person name="Larimer F."/>
            <person name="Land M."/>
            <person name="Hauser L."/>
            <person name="Markowitz V."/>
            <person name="Cheng J.F."/>
            <person name="Hugenholtz P."/>
            <person name="Woyke T."/>
            <person name="Wu D."/>
            <person name="Eisen J.A."/>
        </authorList>
    </citation>
    <scope>NUCLEOTIDE SEQUENCE [LARGE SCALE GENOMIC DNA]</scope>
    <source>
        <strain evidence="2">ATCC 33386 / NCTC 11300</strain>
    </source>
</reference>
<evidence type="ECO:0000313" key="1">
    <source>
        <dbReference type="EMBL" id="ACZ08603.1"/>
    </source>
</evidence>
<dbReference type="eggNOG" id="COG1475">
    <property type="taxonomic scope" value="Bacteria"/>
</dbReference>
<organism evidence="1 2">
    <name type="scientific">Sebaldella termitidis (strain ATCC 33386 / NCTC 11300)</name>
    <dbReference type="NCBI Taxonomy" id="526218"/>
    <lineage>
        <taxon>Bacteria</taxon>
        <taxon>Fusobacteriati</taxon>
        <taxon>Fusobacteriota</taxon>
        <taxon>Fusobacteriia</taxon>
        <taxon>Fusobacteriales</taxon>
        <taxon>Leptotrichiaceae</taxon>
        <taxon>Sebaldella</taxon>
    </lineage>
</organism>
<dbReference type="SUPFAM" id="SSF110849">
    <property type="entry name" value="ParB/Sulfiredoxin"/>
    <property type="match status" value="1"/>
</dbReference>
<protein>
    <recommendedName>
        <fullName evidence="3">DUF4032 domain-containing protein</fullName>
    </recommendedName>
</protein>
<gene>
    <name evidence="1" type="ordered locus">Sterm_1745</name>
</gene>
<dbReference type="AlphaFoldDB" id="D1AIL9"/>
<dbReference type="RefSeq" id="WP_012861199.1">
    <property type="nucleotide sequence ID" value="NC_013517.1"/>
</dbReference>
<dbReference type="KEGG" id="str:Sterm_1745"/>
<accession>D1AIL9</accession>
<keyword evidence="2" id="KW-1185">Reference proteome</keyword>
<dbReference type="Proteomes" id="UP000000845">
    <property type="component" value="Chromosome"/>
</dbReference>
<dbReference type="InterPro" id="IPR036086">
    <property type="entry name" value="ParB/Sulfiredoxin_sf"/>
</dbReference>